<dbReference type="Proteomes" id="UP000054477">
    <property type="component" value="Unassembled WGS sequence"/>
</dbReference>
<dbReference type="EMBL" id="KN838560">
    <property type="protein sequence ID" value="KIK05357.1"/>
    <property type="molecule type" value="Genomic_DNA"/>
</dbReference>
<dbReference type="OrthoDB" id="3101058at2759"/>
<sequence>DLPFFVFAFTTLPASRFLAVNAQPGRFIRVKQAYSFEGANFAFCCSNARFQTYIQLGSKDRVTWRQSSTP</sequence>
<gene>
    <name evidence="1" type="ORF">K443DRAFT_91381</name>
</gene>
<reference evidence="2" key="2">
    <citation type="submission" date="2015-01" db="EMBL/GenBank/DDBJ databases">
        <title>Evolutionary Origins and Diversification of the Mycorrhizal Mutualists.</title>
        <authorList>
            <consortium name="DOE Joint Genome Institute"/>
            <consortium name="Mycorrhizal Genomics Consortium"/>
            <person name="Kohler A."/>
            <person name="Kuo A."/>
            <person name="Nagy L.G."/>
            <person name="Floudas D."/>
            <person name="Copeland A."/>
            <person name="Barry K.W."/>
            <person name="Cichocki N."/>
            <person name="Veneault-Fourrey C."/>
            <person name="LaButti K."/>
            <person name="Lindquist E.A."/>
            <person name="Lipzen A."/>
            <person name="Lundell T."/>
            <person name="Morin E."/>
            <person name="Murat C."/>
            <person name="Riley R."/>
            <person name="Ohm R."/>
            <person name="Sun H."/>
            <person name="Tunlid A."/>
            <person name="Henrissat B."/>
            <person name="Grigoriev I.V."/>
            <person name="Hibbett D.S."/>
            <person name="Martin F."/>
        </authorList>
    </citation>
    <scope>NUCLEOTIDE SEQUENCE [LARGE SCALE GENOMIC DNA]</scope>
    <source>
        <strain evidence="2">LaAM-08-1</strain>
    </source>
</reference>
<protein>
    <submittedName>
        <fullName evidence="1">Uncharacterized protein</fullName>
    </submittedName>
</protein>
<accession>A0A0C9Y5D4</accession>
<proteinExistence type="predicted"/>
<dbReference type="AlphaFoldDB" id="A0A0C9Y5D4"/>
<evidence type="ECO:0000313" key="2">
    <source>
        <dbReference type="Proteomes" id="UP000054477"/>
    </source>
</evidence>
<evidence type="ECO:0000313" key="1">
    <source>
        <dbReference type="EMBL" id="KIK05357.1"/>
    </source>
</evidence>
<keyword evidence="2" id="KW-1185">Reference proteome</keyword>
<dbReference type="HOGENOM" id="CLU_2764756_0_0_1"/>
<organism evidence="1 2">
    <name type="scientific">Laccaria amethystina LaAM-08-1</name>
    <dbReference type="NCBI Taxonomy" id="1095629"/>
    <lineage>
        <taxon>Eukaryota</taxon>
        <taxon>Fungi</taxon>
        <taxon>Dikarya</taxon>
        <taxon>Basidiomycota</taxon>
        <taxon>Agaricomycotina</taxon>
        <taxon>Agaricomycetes</taxon>
        <taxon>Agaricomycetidae</taxon>
        <taxon>Agaricales</taxon>
        <taxon>Agaricineae</taxon>
        <taxon>Hydnangiaceae</taxon>
        <taxon>Laccaria</taxon>
    </lineage>
</organism>
<name>A0A0C9Y5D4_9AGAR</name>
<feature type="non-terminal residue" evidence="1">
    <location>
        <position position="1"/>
    </location>
</feature>
<reference evidence="1 2" key="1">
    <citation type="submission" date="2014-04" db="EMBL/GenBank/DDBJ databases">
        <authorList>
            <consortium name="DOE Joint Genome Institute"/>
            <person name="Kuo A."/>
            <person name="Kohler A."/>
            <person name="Nagy L.G."/>
            <person name="Floudas D."/>
            <person name="Copeland A."/>
            <person name="Barry K.W."/>
            <person name="Cichocki N."/>
            <person name="Veneault-Fourrey C."/>
            <person name="LaButti K."/>
            <person name="Lindquist E.A."/>
            <person name="Lipzen A."/>
            <person name="Lundell T."/>
            <person name="Morin E."/>
            <person name="Murat C."/>
            <person name="Sun H."/>
            <person name="Tunlid A."/>
            <person name="Henrissat B."/>
            <person name="Grigoriev I.V."/>
            <person name="Hibbett D.S."/>
            <person name="Martin F."/>
            <person name="Nordberg H.P."/>
            <person name="Cantor M.N."/>
            <person name="Hua S.X."/>
        </authorList>
    </citation>
    <scope>NUCLEOTIDE SEQUENCE [LARGE SCALE GENOMIC DNA]</scope>
    <source>
        <strain evidence="1 2">LaAM-08-1</strain>
    </source>
</reference>